<evidence type="ECO:0000313" key="3">
    <source>
        <dbReference type="Proteomes" id="UP001396334"/>
    </source>
</evidence>
<evidence type="ECO:0000256" key="1">
    <source>
        <dbReference type="SAM" id="MobiDB-lite"/>
    </source>
</evidence>
<dbReference type="EMBL" id="JBBPBN010002440">
    <property type="protein sequence ID" value="KAK8476067.1"/>
    <property type="molecule type" value="Genomic_DNA"/>
</dbReference>
<feature type="region of interest" description="Disordered" evidence="1">
    <location>
        <begin position="1"/>
        <end position="61"/>
    </location>
</feature>
<sequence length="282" mass="30756">MEIKHGGGGDQPRLSKRGDGGPSRSDYGERHGVGINLCGNRSPRGSEDSDESNDISDVAPKLRVEDECSDRCRPSTEEEAFQTMCTERDAINAVSREEEALRRQINISELMGGEPNVLPVESVEVCIALPQKDSNGELGLDLAILDGPGTGSLIPKTGLEFNSKEGELALGSKEAMGPVAHEVGRNFESPQARILSWADRVKLNAGPLDLRFNYVEGNNDDSDGNFSVDCETQDRAVLWDALRELKLSQPLLWIIGSNFNDLVLMEVILAFKIKVMEVTSPC</sequence>
<name>A0ABR1Z825_9ROSI</name>
<keyword evidence="3" id="KW-1185">Reference proteome</keyword>
<evidence type="ECO:0000313" key="2">
    <source>
        <dbReference type="EMBL" id="KAK8476067.1"/>
    </source>
</evidence>
<accession>A0ABR1Z825</accession>
<comment type="caution">
    <text evidence="2">The sequence shown here is derived from an EMBL/GenBank/DDBJ whole genome shotgun (WGS) entry which is preliminary data.</text>
</comment>
<organism evidence="2 3">
    <name type="scientific">Hibiscus sabdariffa</name>
    <name type="common">roselle</name>
    <dbReference type="NCBI Taxonomy" id="183260"/>
    <lineage>
        <taxon>Eukaryota</taxon>
        <taxon>Viridiplantae</taxon>
        <taxon>Streptophyta</taxon>
        <taxon>Embryophyta</taxon>
        <taxon>Tracheophyta</taxon>
        <taxon>Spermatophyta</taxon>
        <taxon>Magnoliopsida</taxon>
        <taxon>eudicotyledons</taxon>
        <taxon>Gunneridae</taxon>
        <taxon>Pentapetalae</taxon>
        <taxon>rosids</taxon>
        <taxon>malvids</taxon>
        <taxon>Malvales</taxon>
        <taxon>Malvaceae</taxon>
        <taxon>Malvoideae</taxon>
        <taxon>Hibiscus</taxon>
    </lineage>
</organism>
<gene>
    <name evidence="2" type="ORF">V6N11_059462</name>
</gene>
<proteinExistence type="predicted"/>
<protein>
    <submittedName>
        <fullName evidence="2">Uncharacterized protein</fullName>
    </submittedName>
</protein>
<dbReference type="Proteomes" id="UP001396334">
    <property type="component" value="Unassembled WGS sequence"/>
</dbReference>
<reference evidence="2 3" key="1">
    <citation type="journal article" date="2024" name="G3 (Bethesda)">
        <title>Genome assembly of Hibiscus sabdariffa L. provides insights into metabolisms of medicinal natural products.</title>
        <authorList>
            <person name="Kim T."/>
        </authorList>
    </citation>
    <scope>NUCLEOTIDE SEQUENCE [LARGE SCALE GENOMIC DNA]</scope>
    <source>
        <strain evidence="2">TK-2024</strain>
        <tissue evidence="2">Old leaves</tissue>
    </source>
</reference>